<protein>
    <recommendedName>
        <fullName evidence="9">Periplasmic chaperone PpiD</fullName>
    </recommendedName>
    <alternativeName>
        <fullName evidence="10">Periplasmic folding chaperone</fullName>
    </alternativeName>
</protein>
<dbReference type="PANTHER" id="PTHR47529:SF1">
    <property type="entry name" value="PERIPLASMIC CHAPERONE PPID"/>
    <property type="match status" value="1"/>
</dbReference>
<dbReference type="eggNOG" id="COG0760">
    <property type="taxonomic scope" value="Bacteria"/>
</dbReference>
<evidence type="ECO:0000256" key="4">
    <source>
        <dbReference type="ARBA" id="ARBA00022692"/>
    </source>
</evidence>
<evidence type="ECO:0000256" key="10">
    <source>
        <dbReference type="ARBA" id="ARBA00042775"/>
    </source>
</evidence>
<evidence type="ECO:0000259" key="13">
    <source>
        <dbReference type="PROSITE" id="PS50198"/>
    </source>
</evidence>
<dbReference type="InterPro" id="IPR052029">
    <property type="entry name" value="PpiD_chaperone"/>
</dbReference>
<dbReference type="GO" id="GO:0003755">
    <property type="term" value="F:peptidyl-prolyl cis-trans isomerase activity"/>
    <property type="evidence" value="ECO:0007669"/>
    <property type="project" value="UniProtKB-KW"/>
</dbReference>
<name>A0A0D2JDH3_9BACT</name>
<dbReference type="GO" id="GO:0005886">
    <property type="term" value="C:plasma membrane"/>
    <property type="evidence" value="ECO:0007669"/>
    <property type="project" value="UniProtKB-SubCell"/>
</dbReference>
<comment type="subcellular location">
    <subcellularLocation>
        <location evidence="1">Cell inner membrane</location>
        <topology evidence="1">Single-pass type II membrane protein</topology>
        <orientation evidence="1">Periplasmic side</orientation>
    </subcellularLocation>
</comment>
<keyword evidence="11" id="KW-0697">Rotamase</keyword>
<comment type="similarity">
    <text evidence="8">Belongs to the PpiD chaperone family.</text>
</comment>
<feature type="transmembrane region" description="Helical" evidence="12">
    <location>
        <begin position="12"/>
        <end position="35"/>
    </location>
</feature>
<accession>A0A0D2JDH3</accession>
<keyword evidence="6 12" id="KW-0472">Membrane</keyword>
<dbReference type="STRING" id="1306947.J120_03680"/>
<comment type="caution">
    <text evidence="14">The sequence shown here is derived from an EMBL/GenBank/DDBJ whole genome shotgun (WGS) entry which is preliminary data.</text>
</comment>
<reference evidence="14 15" key="1">
    <citation type="journal article" date="2013" name="Proc. Natl. Acad. Sci. U.S.A.">
        <title>Candidate phylum TM6 genome recovered from a hospital sink biofilm provides genomic insights into this uncultivated phylum.</title>
        <authorList>
            <person name="McLean J.S."/>
            <person name="Lombardo M.J."/>
            <person name="Badger J.H."/>
            <person name="Edlund A."/>
            <person name="Novotny M."/>
            <person name="Yee-Greenbaum J."/>
            <person name="Vyahhi N."/>
            <person name="Hall A.P."/>
            <person name="Yang Y."/>
            <person name="Dupont C.L."/>
            <person name="Ziegler M.G."/>
            <person name="Chitsaz H."/>
            <person name="Allen A.E."/>
            <person name="Yooseph S."/>
            <person name="Tesler G."/>
            <person name="Pevzner P.A."/>
            <person name="Friedman R.M."/>
            <person name="Nealson K.H."/>
            <person name="Venter J.C."/>
            <person name="Lasken R.S."/>
        </authorList>
    </citation>
    <scope>NUCLEOTIDE SEQUENCE [LARGE SCALE GENOMIC DNA]</scope>
    <source>
        <strain evidence="14 15">TM6SC1</strain>
    </source>
</reference>
<evidence type="ECO:0000256" key="12">
    <source>
        <dbReference type="SAM" id="Phobius"/>
    </source>
</evidence>
<dbReference type="SUPFAM" id="SSF54534">
    <property type="entry name" value="FKBP-like"/>
    <property type="match status" value="1"/>
</dbReference>
<proteinExistence type="inferred from homology"/>
<dbReference type="Pfam" id="PF00639">
    <property type="entry name" value="Rotamase"/>
    <property type="match status" value="1"/>
</dbReference>
<keyword evidence="5 12" id="KW-1133">Transmembrane helix</keyword>
<evidence type="ECO:0000256" key="2">
    <source>
        <dbReference type="ARBA" id="ARBA00022475"/>
    </source>
</evidence>
<gene>
    <name evidence="14" type="ORF">J120_03680</name>
</gene>
<sequence length="650" mass="73298">MISSIRKSFKGNAFKVFIWVMALTAGGLFSLIPLIQGLSGGSDWIAQVNRQYIYKEQFARKVAERTQFLKMVNQQYGQYSQLMLEMMGLSGGPDAQALDMLIDQTLLDQTTEKLKLNVDSAHIQRRLNDMRFVQQEVLDLLPYLISEPSGALTENSLRTYLSSTRQNATTFDEMIERAIKRLMTTSLIQASAHLPTFQLEEQIRTGFGPKKFTILEVPRQGIENQIDKITLTDQDISAYFNSHATSYRIPEKRSGTVWKFSPANYGISISDKEIESYYQKHKEKFQEQPVKLQILRITLPITDVMQTDIIREKAQELYQELKAKPDNFPTVAARYAQENNTSGKGLSDYFAKGQLDEIEIEKAAFALTQNGDIAEPIKTSKGYEIIQRVDRKVPTYKPIAQVQAEIKTALLGQKFTSTFIEDMKTLIGSGKTIAPEVWLAFVNQKKATEETINSTDFSNAQPTKTLFSLQTNQYGFYYDTTQGTVVRTNTIVPSYQPELAFVQKAVERDIRSQKTQELLEKVTFDLYQQALNGISFQELKVASGGRLTSTGFLNRQNKDEIDALVKKGIPALAMLESSQKGQITKEITPQGGFIMKLDDIGDFDSSISQVSPEQIKTAMVQQIQDAVVRGFIASLHRNATIKVNQSLISQ</sequence>
<evidence type="ECO:0000256" key="8">
    <source>
        <dbReference type="ARBA" id="ARBA00038408"/>
    </source>
</evidence>
<keyword evidence="3" id="KW-0997">Cell inner membrane</keyword>
<evidence type="ECO:0000256" key="11">
    <source>
        <dbReference type="PROSITE-ProRule" id="PRU00278"/>
    </source>
</evidence>
<evidence type="ECO:0000256" key="6">
    <source>
        <dbReference type="ARBA" id="ARBA00023136"/>
    </source>
</evidence>
<evidence type="ECO:0000313" key="14">
    <source>
        <dbReference type="EMBL" id="KIX85026.1"/>
    </source>
</evidence>
<dbReference type="PANTHER" id="PTHR47529">
    <property type="entry name" value="PEPTIDYL-PROLYL CIS-TRANS ISOMERASE D"/>
    <property type="match status" value="1"/>
</dbReference>
<evidence type="ECO:0000256" key="3">
    <source>
        <dbReference type="ARBA" id="ARBA00022519"/>
    </source>
</evidence>
<organism evidence="14 15">
    <name type="scientific">candidate division TM6 bacterium JCVI TM6SC1</name>
    <dbReference type="NCBI Taxonomy" id="1306947"/>
    <lineage>
        <taxon>Bacteria</taxon>
        <taxon>Candidatus Babelota</taxon>
        <taxon>Vermiphilus</taxon>
    </lineage>
</organism>
<dbReference type="EMBL" id="ARQD01000003">
    <property type="protein sequence ID" value="KIX85026.1"/>
    <property type="molecule type" value="Genomic_DNA"/>
</dbReference>
<dbReference type="Gene3D" id="3.10.50.40">
    <property type="match status" value="1"/>
</dbReference>
<dbReference type="InterPro" id="IPR000297">
    <property type="entry name" value="PPIase_PpiC"/>
</dbReference>
<keyword evidence="15" id="KW-1185">Reference proteome</keyword>
<dbReference type="Pfam" id="PF13624">
    <property type="entry name" value="SurA_N_3"/>
    <property type="match status" value="1"/>
</dbReference>
<dbReference type="Proteomes" id="UP000032214">
    <property type="component" value="Unassembled WGS sequence"/>
</dbReference>
<keyword evidence="2" id="KW-1003">Cell membrane</keyword>
<dbReference type="SUPFAM" id="SSF109998">
    <property type="entry name" value="Triger factor/SurA peptide-binding domain-like"/>
    <property type="match status" value="1"/>
</dbReference>
<keyword evidence="7" id="KW-0143">Chaperone</keyword>
<feature type="domain" description="PpiC" evidence="13">
    <location>
        <begin position="289"/>
        <end position="390"/>
    </location>
</feature>
<evidence type="ECO:0000256" key="7">
    <source>
        <dbReference type="ARBA" id="ARBA00023186"/>
    </source>
</evidence>
<dbReference type="InterPro" id="IPR046357">
    <property type="entry name" value="PPIase_dom_sf"/>
</dbReference>
<keyword evidence="11" id="KW-0413">Isomerase</keyword>
<keyword evidence="4 12" id="KW-0812">Transmembrane</keyword>
<dbReference type="AlphaFoldDB" id="A0A0D2JDH3"/>
<evidence type="ECO:0000256" key="9">
    <source>
        <dbReference type="ARBA" id="ARBA00040743"/>
    </source>
</evidence>
<evidence type="ECO:0000313" key="15">
    <source>
        <dbReference type="Proteomes" id="UP000032214"/>
    </source>
</evidence>
<dbReference type="InterPro" id="IPR027304">
    <property type="entry name" value="Trigger_fact/SurA_dom_sf"/>
</dbReference>
<dbReference type="PROSITE" id="PS50198">
    <property type="entry name" value="PPIC_PPIASE_2"/>
    <property type="match status" value="1"/>
</dbReference>
<evidence type="ECO:0000256" key="5">
    <source>
        <dbReference type="ARBA" id="ARBA00022989"/>
    </source>
</evidence>
<evidence type="ECO:0000256" key="1">
    <source>
        <dbReference type="ARBA" id="ARBA00004382"/>
    </source>
</evidence>